<feature type="compositionally biased region" description="Basic and acidic residues" evidence="1">
    <location>
        <begin position="118"/>
        <end position="161"/>
    </location>
</feature>
<dbReference type="InParanoid" id="D3B2S0"/>
<dbReference type="Proteomes" id="UP000001396">
    <property type="component" value="Unassembled WGS sequence"/>
</dbReference>
<dbReference type="RefSeq" id="XP_020435735.1">
    <property type="nucleotide sequence ID" value="XM_020573663.1"/>
</dbReference>
<evidence type="ECO:0000313" key="3">
    <source>
        <dbReference type="Proteomes" id="UP000001396"/>
    </source>
</evidence>
<feature type="compositionally biased region" description="Basic and acidic residues" evidence="1">
    <location>
        <begin position="85"/>
        <end position="108"/>
    </location>
</feature>
<organism evidence="2 3">
    <name type="scientific">Heterostelium pallidum (strain ATCC 26659 / Pp 5 / PN500)</name>
    <name type="common">Cellular slime mold</name>
    <name type="synonym">Polysphondylium pallidum</name>
    <dbReference type="NCBI Taxonomy" id="670386"/>
    <lineage>
        <taxon>Eukaryota</taxon>
        <taxon>Amoebozoa</taxon>
        <taxon>Evosea</taxon>
        <taxon>Eumycetozoa</taxon>
        <taxon>Dictyostelia</taxon>
        <taxon>Acytosteliales</taxon>
        <taxon>Acytosteliaceae</taxon>
        <taxon>Heterostelium</taxon>
    </lineage>
</organism>
<feature type="compositionally biased region" description="Basic residues" evidence="1">
    <location>
        <begin position="1"/>
        <end position="11"/>
    </location>
</feature>
<feature type="compositionally biased region" description="Basic and acidic residues" evidence="1">
    <location>
        <begin position="193"/>
        <end position="209"/>
    </location>
</feature>
<dbReference type="AlphaFoldDB" id="D3B2S0"/>
<reference evidence="2 3" key="1">
    <citation type="journal article" date="2011" name="Genome Res.">
        <title>Phylogeny-wide analysis of social amoeba genomes highlights ancient origins for complex intercellular communication.</title>
        <authorList>
            <person name="Heidel A.J."/>
            <person name="Lawal H.M."/>
            <person name="Felder M."/>
            <person name="Schilde C."/>
            <person name="Helps N.R."/>
            <person name="Tunggal B."/>
            <person name="Rivero F."/>
            <person name="John U."/>
            <person name="Schleicher M."/>
            <person name="Eichinger L."/>
            <person name="Platzer M."/>
            <person name="Noegel A.A."/>
            <person name="Schaap P."/>
            <person name="Gloeckner G."/>
        </authorList>
    </citation>
    <scope>NUCLEOTIDE SEQUENCE [LARGE SCALE GENOMIC DNA]</scope>
    <source>
        <strain evidence="3">ATCC 26659 / Pp 5 / PN500</strain>
    </source>
</reference>
<feature type="compositionally biased region" description="Low complexity" evidence="1">
    <location>
        <begin position="12"/>
        <end position="21"/>
    </location>
</feature>
<accession>D3B2S0</accession>
<proteinExistence type="predicted"/>
<feature type="region of interest" description="Disordered" evidence="1">
    <location>
        <begin position="239"/>
        <end position="295"/>
    </location>
</feature>
<comment type="caution">
    <text evidence="2">The sequence shown here is derived from an EMBL/GenBank/DDBJ whole genome shotgun (WGS) entry which is preliminary data.</text>
</comment>
<feature type="region of interest" description="Disordered" evidence="1">
    <location>
        <begin position="1"/>
        <end position="176"/>
    </location>
</feature>
<feature type="compositionally biased region" description="Polar residues" evidence="1">
    <location>
        <begin position="269"/>
        <end position="284"/>
    </location>
</feature>
<protein>
    <submittedName>
        <fullName evidence="2">Uncharacterized protein</fullName>
    </submittedName>
</protein>
<dbReference type="EMBL" id="ADBJ01000010">
    <property type="protein sequence ID" value="EFA83618.1"/>
    <property type="molecule type" value="Genomic_DNA"/>
</dbReference>
<feature type="region of interest" description="Disordered" evidence="1">
    <location>
        <begin position="189"/>
        <end position="225"/>
    </location>
</feature>
<evidence type="ECO:0000313" key="2">
    <source>
        <dbReference type="EMBL" id="EFA83618.1"/>
    </source>
</evidence>
<feature type="compositionally biased region" description="Basic and acidic residues" evidence="1">
    <location>
        <begin position="48"/>
        <end position="61"/>
    </location>
</feature>
<sequence>MGNSSSKRKSTKNNNNLPDNNKQVEKPVAISNEPAEQPPVTPVSTEPEINKENDQPVDESKPVGSTSPIENPPSIDTLPSQIENCEPKPVGEEEKPKEVVVEDAKPEESPIVEPNQPKLEEPEQPKLEEIEDEKPKIEEEPEQPKLEEIEEEKPKTEEEHPLPPIDEAENIAVERVRRPTRAEVELLNLFESEANKSDLPPDYKPKEINLEQYQQDLPKKSLSRKKSLRMKFYNTFSKKRSTKYENDLAAEENEPKSSSSNSKRKELNRTTSSIPNNFNSIDGTTENREDHDPVQKKKYLTLSGRMNTLRKIIFTPPEPKDKDIEELKERMREEEQKSVEEKPKKKSIFNSEDIARYGSYITKEVGHVFMFSGNCGSAYFF</sequence>
<keyword evidence="3" id="KW-1185">Reference proteome</keyword>
<feature type="compositionally biased region" description="Basic and acidic residues" evidence="1">
    <location>
        <begin position="285"/>
        <end position="295"/>
    </location>
</feature>
<dbReference type="OMA" id="QIENCEP"/>
<evidence type="ECO:0000256" key="1">
    <source>
        <dbReference type="SAM" id="MobiDB-lite"/>
    </source>
</evidence>
<name>D3B2S0_HETP5</name>
<gene>
    <name evidence="2" type="ORF">PPL_02684</name>
</gene>
<dbReference type="GeneID" id="31358207"/>